<evidence type="ECO:0000256" key="1">
    <source>
        <dbReference type="SAM" id="Coils"/>
    </source>
</evidence>
<dbReference type="RefSeq" id="WP_126628164.1">
    <property type="nucleotide sequence ID" value="NZ_BIFT01000001.1"/>
</dbReference>
<reference evidence="3" key="1">
    <citation type="submission" date="2018-12" db="EMBL/GenBank/DDBJ databases">
        <title>Tengunoibacter tsumagoiensis gen. nov., sp. nov., Dictyobacter kobayashii sp. nov., D. alpinus sp. nov., and D. joshuensis sp. nov. and description of Dictyobacteraceae fam. nov. within the order Ktedonobacterales isolated from Tengu-no-mugimeshi.</title>
        <authorList>
            <person name="Wang C.M."/>
            <person name="Zheng Y."/>
            <person name="Sakai Y."/>
            <person name="Toyoda A."/>
            <person name="Minakuchi Y."/>
            <person name="Abe K."/>
            <person name="Yokota A."/>
            <person name="Yabe S."/>
        </authorList>
    </citation>
    <scope>NUCLEOTIDE SEQUENCE [LARGE SCALE GENOMIC DNA]</scope>
    <source>
        <strain evidence="3">Uno16</strain>
    </source>
</reference>
<sequence>MPTQEERLAALEQTTKEYRPVLHNFAYELAMVKGLIIDQTGISQELRGDVSEVKKQLDRIETRLDRLDQMEALLTRILDNLPKRPTE</sequence>
<name>A0A402B935_9CHLR</name>
<proteinExistence type="predicted"/>
<keyword evidence="1" id="KW-0175">Coiled coil</keyword>
<feature type="coiled-coil region" evidence="1">
    <location>
        <begin position="43"/>
        <end position="70"/>
    </location>
</feature>
<protein>
    <submittedName>
        <fullName evidence="2">Uncharacterized protein</fullName>
    </submittedName>
</protein>
<gene>
    <name evidence="2" type="ORF">KDA_33680</name>
</gene>
<evidence type="ECO:0000313" key="3">
    <source>
        <dbReference type="Proteomes" id="UP000287171"/>
    </source>
</evidence>
<accession>A0A402B935</accession>
<dbReference type="Proteomes" id="UP000287171">
    <property type="component" value="Unassembled WGS sequence"/>
</dbReference>
<dbReference type="AlphaFoldDB" id="A0A402B935"/>
<dbReference type="OrthoDB" id="166169at2"/>
<keyword evidence="3" id="KW-1185">Reference proteome</keyword>
<comment type="caution">
    <text evidence="2">The sequence shown here is derived from an EMBL/GenBank/DDBJ whole genome shotgun (WGS) entry which is preliminary data.</text>
</comment>
<organism evidence="2 3">
    <name type="scientific">Dictyobacter alpinus</name>
    <dbReference type="NCBI Taxonomy" id="2014873"/>
    <lineage>
        <taxon>Bacteria</taxon>
        <taxon>Bacillati</taxon>
        <taxon>Chloroflexota</taxon>
        <taxon>Ktedonobacteria</taxon>
        <taxon>Ktedonobacterales</taxon>
        <taxon>Dictyobacteraceae</taxon>
        <taxon>Dictyobacter</taxon>
    </lineage>
</organism>
<evidence type="ECO:0000313" key="2">
    <source>
        <dbReference type="EMBL" id="GCE27884.1"/>
    </source>
</evidence>
<dbReference type="EMBL" id="BIFT01000001">
    <property type="protein sequence ID" value="GCE27884.1"/>
    <property type="molecule type" value="Genomic_DNA"/>
</dbReference>